<protein>
    <submittedName>
        <fullName evidence="1">Uncharacterized protein</fullName>
    </submittedName>
</protein>
<comment type="caution">
    <text evidence="1">The sequence shown here is derived from an EMBL/GenBank/DDBJ whole genome shotgun (WGS) entry which is preliminary data.</text>
</comment>
<accession>A0A150M9L2</accession>
<evidence type="ECO:0000313" key="2">
    <source>
        <dbReference type="Proteomes" id="UP000075424"/>
    </source>
</evidence>
<reference evidence="1 2" key="1">
    <citation type="submission" date="2016-01" db="EMBL/GenBank/DDBJ databases">
        <title>Draft Genome Sequences of Seven Thermophilic Sporeformers Isolated from Foods.</title>
        <authorList>
            <person name="Berendsen E.M."/>
            <person name="Wells-Bennik M.H."/>
            <person name="Krawcyk A.O."/>
            <person name="De Jong A."/>
            <person name="Holsappel S."/>
            <person name="Eijlander R.T."/>
            <person name="Kuipers O.P."/>
        </authorList>
    </citation>
    <scope>NUCLEOTIDE SEQUENCE [LARGE SCALE GENOMIC DNA]</scope>
    <source>
        <strain evidence="1 2">B4109</strain>
    </source>
</reference>
<organism evidence="1 2">
    <name type="scientific">Geobacillus stearothermophilus</name>
    <name type="common">Bacillus stearothermophilus</name>
    <dbReference type="NCBI Taxonomy" id="1422"/>
    <lineage>
        <taxon>Bacteria</taxon>
        <taxon>Bacillati</taxon>
        <taxon>Bacillota</taxon>
        <taxon>Bacilli</taxon>
        <taxon>Bacillales</taxon>
        <taxon>Anoxybacillaceae</taxon>
        <taxon>Geobacillus</taxon>
    </lineage>
</organism>
<name>A0A150M9L2_GEOSE</name>
<sequence>MKLQIKVKLGDRSAQIKIDDVTNEILEQLVSKMFQVIGGKSILIEPKIKKKSEETTVAFKDNGQTEVSLVDLLPEQLRNWYEEKKKEAEEKGVPTFWVTGIKFKQGVPHYKAFYVCPNCGLHSRHYVAEGTTEVECHNCKAPVDIFPAQDELFKTDKHGNFYISAISNE</sequence>
<dbReference type="EMBL" id="LQYV01000138">
    <property type="protein sequence ID" value="KYD21025.1"/>
    <property type="molecule type" value="Genomic_DNA"/>
</dbReference>
<dbReference type="PATRIC" id="fig|1422.18.peg.1803"/>
<dbReference type="AlphaFoldDB" id="A0A150M9L2"/>
<dbReference type="Proteomes" id="UP000075424">
    <property type="component" value="Unassembled WGS sequence"/>
</dbReference>
<dbReference type="RefSeq" id="WP_201028195.1">
    <property type="nucleotide sequence ID" value="NZ_LQYV01000138.1"/>
</dbReference>
<gene>
    <name evidence="1" type="ORF">B4109_3230</name>
</gene>
<evidence type="ECO:0000313" key="1">
    <source>
        <dbReference type="EMBL" id="KYD21025.1"/>
    </source>
</evidence>
<proteinExistence type="predicted"/>